<keyword evidence="4" id="KW-1185">Reference proteome</keyword>
<dbReference type="Gene3D" id="2.60.120.560">
    <property type="entry name" value="Exo-inulinase, domain 1"/>
    <property type="match status" value="1"/>
</dbReference>
<accession>A0A8J8JWB8</accession>
<dbReference type="RefSeq" id="WP_171607059.1">
    <property type="nucleotide sequence ID" value="NZ_WHPF01000004.1"/>
</dbReference>
<feature type="signal peptide" evidence="1">
    <location>
        <begin position="1"/>
        <end position="22"/>
    </location>
</feature>
<protein>
    <submittedName>
        <fullName evidence="3">DUF1080 domain-containing protein</fullName>
    </submittedName>
</protein>
<name>A0A8J8JWB8_9BACT</name>
<evidence type="ECO:0000259" key="2">
    <source>
        <dbReference type="Pfam" id="PF06439"/>
    </source>
</evidence>
<gene>
    <name evidence="3" type="ORF">GD597_06655</name>
</gene>
<dbReference type="AlphaFoldDB" id="A0A8J8JWB8"/>
<comment type="caution">
    <text evidence="3">The sequence shown here is derived from an EMBL/GenBank/DDBJ whole genome shotgun (WGS) entry which is preliminary data.</text>
</comment>
<dbReference type="Proteomes" id="UP000598971">
    <property type="component" value="Unassembled WGS sequence"/>
</dbReference>
<feature type="chain" id="PRO_5035146720" evidence="1">
    <location>
        <begin position="23"/>
        <end position="220"/>
    </location>
</feature>
<proteinExistence type="predicted"/>
<dbReference type="GO" id="GO:0016787">
    <property type="term" value="F:hydrolase activity"/>
    <property type="evidence" value="ECO:0007669"/>
    <property type="project" value="InterPro"/>
</dbReference>
<evidence type="ECO:0000256" key="1">
    <source>
        <dbReference type="SAM" id="SignalP"/>
    </source>
</evidence>
<evidence type="ECO:0000313" key="4">
    <source>
        <dbReference type="Proteomes" id="UP000598971"/>
    </source>
</evidence>
<dbReference type="Pfam" id="PF06439">
    <property type="entry name" value="3keto-disac_hyd"/>
    <property type="match status" value="1"/>
</dbReference>
<dbReference type="EMBL" id="WHPF01000004">
    <property type="protein sequence ID" value="NNV55131.1"/>
    <property type="molecule type" value="Genomic_DNA"/>
</dbReference>
<dbReference type="InterPro" id="IPR010496">
    <property type="entry name" value="AL/BT2_dom"/>
</dbReference>
<reference evidence="3" key="1">
    <citation type="submission" date="2019-10" db="EMBL/GenBank/DDBJ databases">
        <title>Draft genome sequence of Panacibacter sp. KCS-6.</title>
        <authorList>
            <person name="Yim K.J."/>
        </authorList>
    </citation>
    <scope>NUCLEOTIDE SEQUENCE</scope>
    <source>
        <strain evidence="3">KCS-6</strain>
    </source>
</reference>
<organism evidence="3 4">
    <name type="scientific">Limnovirga soli</name>
    <dbReference type="NCBI Taxonomy" id="2656915"/>
    <lineage>
        <taxon>Bacteria</taxon>
        <taxon>Pseudomonadati</taxon>
        <taxon>Bacteroidota</taxon>
        <taxon>Chitinophagia</taxon>
        <taxon>Chitinophagales</taxon>
        <taxon>Chitinophagaceae</taxon>
        <taxon>Limnovirga</taxon>
    </lineage>
</organism>
<sequence length="220" mass="24793">MKYCLYCMFACFSLFVHPPADGQVASNKAAKEKTVKLFDGKTFGGWDGDTGNTWHLENTAISGGSLEVTVAHNFFLTTEKSYSNFILTLQFKLVCKEGFMNAGVQFRSMKMVDSSYEMVGYQADLGPGYWASLYDESRRNKTLAGTDSLLIKKLLKPDDWNDFEVHAMGNHIEIFLNGVQTVNYTETNNFIPQEGLIGLQIHGGGKTKVWYKNIFITEMR</sequence>
<keyword evidence="1" id="KW-0732">Signal</keyword>
<evidence type="ECO:0000313" key="3">
    <source>
        <dbReference type="EMBL" id="NNV55131.1"/>
    </source>
</evidence>
<feature type="domain" description="3-keto-alpha-glucoside-1,2-lyase/3-keto-2-hydroxy-glucal hydratase" evidence="2">
    <location>
        <begin position="35"/>
        <end position="216"/>
    </location>
</feature>